<evidence type="ECO:0000313" key="2">
    <source>
        <dbReference type="Proteomes" id="UP000516412"/>
    </source>
</evidence>
<dbReference type="AlphaFoldDB" id="A0A7H1M8U7"/>
<proteinExistence type="predicted"/>
<protein>
    <submittedName>
        <fullName evidence="1">DNA circulation N-terminal domain protein</fullName>
    </submittedName>
</protein>
<name>A0A7H1M8U7_9NEIS</name>
<keyword evidence="2" id="KW-1185">Reference proteome</keyword>
<dbReference type="Proteomes" id="UP000516412">
    <property type="component" value="Chromosome"/>
</dbReference>
<gene>
    <name evidence="1" type="ORF">H7A79_0333</name>
</gene>
<dbReference type="KEGG" id="nmus:H7A79_0333"/>
<organism evidence="1 2">
    <name type="scientific">Neisseria musculi</name>
    <dbReference type="NCBI Taxonomy" id="1815583"/>
    <lineage>
        <taxon>Bacteria</taxon>
        <taxon>Pseudomonadati</taxon>
        <taxon>Pseudomonadota</taxon>
        <taxon>Betaproteobacteria</taxon>
        <taxon>Neisseriales</taxon>
        <taxon>Neisseriaceae</taxon>
        <taxon>Neisseria</taxon>
    </lineage>
</organism>
<dbReference type="EMBL" id="CP060414">
    <property type="protein sequence ID" value="QNT58062.1"/>
    <property type="molecule type" value="Genomic_DNA"/>
</dbReference>
<reference evidence="1" key="1">
    <citation type="submission" date="2024-06" db="EMBL/GenBank/DDBJ databases">
        <title>Complete Genome Sequence of mouse commensal type strain Neisseria musculi.</title>
        <authorList>
            <person name="Thapa E."/>
            <person name="Aluvathingal J."/>
            <person name="Nadendla S."/>
            <person name="Mehta A."/>
            <person name="Tettelin H."/>
            <person name="Weyand N.J."/>
        </authorList>
    </citation>
    <scope>NUCLEOTIDE SEQUENCE</scope>
    <source>
        <strain evidence="1">NW831</strain>
    </source>
</reference>
<sequence length="74" mass="8478">MRRLAARFNRLIVAEINQKPPLVVRIAQFDCTVHQLAHEFYGDLGRADELVKLNPHIKHPAFIARGELVNSYAK</sequence>
<accession>A0A7H1M8U7</accession>
<evidence type="ECO:0000313" key="1">
    <source>
        <dbReference type="EMBL" id="QNT58062.1"/>
    </source>
</evidence>